<sequence length="283" mass="30677">MKPSHPADARSAPTNYAPSVPMTVYRELAAELRANKAVIDSLNSRNQQLLQQNQMLKQEIHNVVQATLSLGQIAGVARQAPNGSNGQGLSREFPSAIAPDTLAKLVRSNAETASENAYEPHLEQAQAPMIPYFPQSSPSTAPAAPTHRVPRPIAQSSAPQQQTAKTAEQQKASEMRAVARDLNRAAAKNKSQNTAKKQASRPRQQPLPKNQLEDYYPAGQTTMTPVKAQKLFTDQPGKYPSTALDASENKEIGGIWLVLSIVLIIVTAFGAGFLIMKPLLNDR</sequence>
<protein>
    <submittedName>
        <fullName evidence="4">Putative coiled-coil domain-containing protein</fullName>
    </submittedName>
</protein>
<feature type="compositionally biased region" description="Low complexity" evidence="2">
    <location>
        <begin position="136"/>
        <end position="146"/>
    </location>
</feature>
<evidence type="ECO:0000256" key="1">
    <source>
        <dbReference type="SAM" id="Coils"/>
    </source>
</evidence>
<feature type="coiled-coil region" evidence="1">
    <location>
        <begin position="32"/>
        <end position="66"/>
    </location>
</feature>
<dbReference type="PATRIC" id="fig|1666911.3.peg.2561"/>
<dbReference type="STRING" id="1666911.HLUCCA11_00870"/>
<reference evidence="4 5" key="1">
    <citation type="submission" date="2015-09" db="EMBL/GenBank/DDBJ databases">
        <title>Identification and resolution of microdiversity through metagenomic sequencing of parallel consortia.</title>
        <authorList>
            <person name="Nelson W.C."/>
            <person name="Romine M.F."/>
            <person name="Lindemann S.R."/>
        </authorList>
    </citation>
    <scope>NUCLEOTIDE SEQUENCE [LARGE SCALE GENOMIC DNA]</scope>
    <source>
        <strain evidence="4">Ana</strain>
    </source>
</reference>
<evidence type="ECO:0000256" key="3">
    <source>
        <dbReference type="SAM" id="Phobius"/>
    </source>
</evidence>
<feature type="compositionally biased region" description="Polar residues" evidence="2">
    <location>
        <begin position="189"/>
        <end position="203"/>
    </location>
</feature>
<keyword evidence="1" id="KW-0175">Coiled coil</keyword>
<feature type="compositionally biased region" description="Basic and acidic residues" evidence="2">
    <location>
        <begin position="171"/>
        <end position="183"/>
    </location>
</feature>
<keyword evidence="3" id="KW-1133">Transmembrane helix</keyword>
<feature type="region of interest" description="Disordered" evidence="2">
    <location>
        <begin position="131"/>
        <end position="211"/>
    </location>
</feature>
<dbReference type="AlphaFoldDB" id="A0A0P7ZVG9"/>
<dbReference type="EMBL" id="LJZR01000001">
    <property type="protein sequence ID" value="KPQ37633.1"/>
    <property type="molecule type" value="Genomic_DNA"/>
</dbReference>
<feature type="transmembrane region" description="Helical" evidence="3">
    <location>
        <begin position="254"/>
        <end position="276"/>
    </location>
</feature>
<accession>A0A0P7ZVG9</accession>
<keyword evidence="3" id="KW-0812">Transmembrane</keyword>
<keyword evidence="3" id="KW-0472">Membrane</keyword>
<evidence type="ECO:0000256" key="2">
    <source>
        <dbReference type="SAM" id="MobiDB-lite"/>
    </source>
</evidence>
<comment type="caution">
    <text evidence="4">The sequence shown here is derived from an EMBL/GenBank/DDBJ whole genome shotgun (WGS) entry which is preliminary data.</text>
</comment>
<feature type="compositionally biased region" description="Low complexity" evidence="2">
    <location>
        <begin position="158"/>
        <end position="170"/>
    </location>
</feature>
<name>A0A0P7ZVG9_9CYAN</name>
<proteinExistence type="predicted"/>
<organism evidence="4 5">
    <name type="scientific">Phormidesmis priestleyi Ana</name>
    <dbReference type="NCBI Taxonomy" id="1666911"/>
    <lineage>
        <taxon>Bacteria</taxon>
        <taxon>Bacillati</taxon>
        <taxon>Cyanobacteriota</taxon>
        <taxon>Cyanophyceae</taxon>
        <taxon>Leptolyngbyales</taxon>
        <taxon>Leptolyngbyaceae</taxon>
        <taxon>Phormidesmis</taxon>
    </lineage>
</organism>
<dbReference type="Proteomes" id="UP000050465">
    <property type="component" value="Unassembled WGS sequence"/>
</dbReference>
<evidence type="ECO:0000313" key="5">
    <source>
        <dbReference type="Proteomes" id="UP000050465"/>
    </source>
</evidence>
<gene>
    <name evidence="4" type="ORF">HLUCCA11_00870</name>
</gene>
<evidence type="ECO:0000313" key="4">
    <source>
        <dbReference type="EMBL" id="KPQ37633.1"/>
    </source>
</evidence>